<gene>
    <name evidence="2" type="ORF">PPL_07468</name>
</gene>
<reference evidence="2 3" key="1">
    <citation type="journal article" date="2011" name="Genome Res.">
        <title>Phylogeny-wide analysis of social amoeba genomes highlights ancient origins for complex intercellular communication.</title>
        <authorList>
            <person name="Heidel A.J."/>
            <person name="Lawal H.M."/>
            <person name="Felder M."/>
            <person name="Schilde C."/>
            <person name="Helps N.R."/>
            <person name="Tunggal B."/>
            <person name="Rivero F."/>
            <person name="John U."/>
            <person name="Schleicher M."/>
            <person name="Eichinger L."/>
            <person name="Platzer M."/>
            <person name="Noegel A.A."/>
            <person name="Schaap P."/>
            <person name="Gloeckner G."/>
        </authorList>
    </citation>
    <scope>NUCLEOTIDE SEQUENCE [LARGE SCALE GENOMIC DNA]</scope>
    <source>
        <strain evidence="3">ATCC 26659 / Pp 5 / PN500</strain>
    </source>
</reference>
<protein>
    <submittedName>
        <fullName evidence="2">Uncharacterized protein</fullName>
    </submittedName>
</protein>
<dbReference type="AlphaFoldDB" id="D3BG17"/>
<name>D3BG17_HETP5</name>
<dbReference type="InParanoid" id="D3BG17"/>
<sequence length="509" mass="60428">MEISNSILGKRSYQETTSVEEEDLVQQPIKVEDIDFSDLNSLINFNRIYNLYYQCLESRNDSLRSKCVKFFVDYHEYKFIHYFDVQGYIKFIVDVFFDPEFKVFKNMSSFKCRVHIPTIEHIYNRIFIDKRDCYNKLLAKNIDNKNTVKHQINQNDEIQLEKKKKSNNYVNQESKCILSAQLLERIITFSIIELPTFNINQNDIEIVLNIALVSKQFFKMVSKYNPNGYYLRGPINLQSEHCIVQSPPLEFDYESIKYIKYGESTDRINQLFSSVEKFHITSDEKESNINDGIKREYLDNPFTKSKEHQFYREAIESDGYLPHLPAMPNLKSITLSEYYGFGSNYNSFLTSIFTNTPNGDGHGIERFKIDINKDWNCNPDYVDLDFLETLLLLHSNTLKSIEIKYLYRCHAEDMKELLRALKDFIPTLERQQQQQHSFPFKFKLYANYSLLQAFCEDDQDRKVYQYLLNQKVKNNIPDEDYDDIEEYCEDNDHNVDDDDDDDDDDSSDY</sequence>
<accession>D3BG17</accession>
<feature type="region of interest" description="Disordered" evidence="1">
    <location>
        <begin position="488"/>
        <end position="509"/>
    </location>
</feature>
<evidence type="ECO:0000313" key="3">
    <source>
        <dbReference type="Proteomes" id="UP000001396"/>
    </source>
</evidence>
<proteinExistence type="predicted"/>
<keyword evidence="3" id="KW-1185">Reference proteome</keyword>
<dbReference type="EMBL" id="ADBJ01000033">
    <property type="protein sequence ID" value="EFA79609.1"/>
    <property type="molecule type" value="Genomic_DNA"/>
</dbReference>
<dbReference type="GeneID" id="31362949"/>
<evidence type="ECO:0000256" key="1">
    <source>
        <dbReference type="SAM" id="MobiDB-lite"/>
    </source>
</evidence>
<dbReference type="PANTHER" id="PTHR39532">
    <property type="entry name" value="F-BOX DOMAIN-CONTAINING PROTEIN-RELATED"/>
    <property type="match status" value="1"/>
</dbReference>
<dbReference type="RefSeq" id="XP_020431730.1">
    <property type="nucleotide sequence ID" value="XM_020578303.1"/>
</dbReference>
<dbReference type="Proteomes" id="UP000001396">
    <property type="component" value="Unassembled WGS sequence"/>
</dbReference>
<comment type="caution">
    <text evidence="2">The sequence shown here is derived from an EMBL/GenBank/DDBJ whole genome shotgun (WGS) entry which is preliminary data.</text>
</comment>
<organism evidence="2 3">
    <name type="scientific">Heterostelium pallidum (strain ATCC 26659 / Pp 5 / PN500)</name>
    <name type="common">Cellular slime mold</name>
    <name type="synonym">Polysphondylium pallidum</name>
    <dbReference type="NCBI Taxonomy" id="670386"/>
    <lineage>
        <taxon>Eukaryota</taxon>
        <taxon>Amoebozoa</taxon>
        <taxon>Evosea</taxon>
        <taxon>Eumycetozoa</taxon>
        <taxon>Dictyostelia</taxon>
        <taxon>Acytosteliales</taxon>
        <taxon>Acytosteliaceae</taxon>
        <taxon>Heterostelium</taxon>
    </lineage>
</organism>
<evidence type="ECO:0000313" key="2">
    <source>
        <dbReference type="EMBL" id="EFA79609.1"/>
    </source>
</evidence>